<sequence length="92" mass="11298">MFTIVEGSIWREFMSRTQVFEKLTRFLEGRVEVKDEDICRRIDENIQKINEIVRKDQRLYIRMMEDMTNIDTETIRNILHENLHMMEVCEMI</sequence>
<evidence type="ECO:0000313" key="2">
    <source>
        <dbReference type="Proteomes" id="UP001054945"/>
    </source>
</evidence>
<protein>
    <submittedName>
        <fullName evidence="1">Uncharacterized protein</fullName>
    </submittedName>
</protein>
<dbReference type="Proteomes" id="UP001054945">
    <property type="component" value="Unassembled WGS sequence"/>
</dbReference>
<gene>
    <name evidence="1" type="ORF">CEXT_574331</name>
</gene>
<comment type="caution">
    <text evidence="1">The sequence shown here is derived from an EMBL/GenBank/DDBJ whole genome shotgun (WGS) entry which is preliminary data.</text>
</comment>
<name>A0AAV4VN40_CAEEX</name>
<evidence type="ECO:0000313" key="1">
    <source>
        <dbReference type="EMBL" id="GIY71747.1"/>
    </source>
</evidence>
<organism evidence="1 2">
    <name type="scientific">Caerostris extrusa</name>
    <name type="common">Bark spider</name>
    <name type="synonym">Caerostris bankana</name>
    <dbReference type="NCBI Taxonomy" id="172846"/>
    <lineage>
        <taxon>Eukaryota</taxon>
        <taxon>Metazoa</taxon>
        <taxon>Ecdysozoa</taxon>
        <taxon>Arthropoda</taxon>
        <taxon>Chelicerata</taxon>
        <taxon>Arachnida</taxon>
        <taxon>Araneae</taxon>
        <taxon>Araneomorphae</taxon>
        <taxon>Entelegynae</taxon>
        <taxon>Araneoidea</taxon>
        <taxon>Araneidae</taxon>
        <taxon>Caerostris</taxon>
    </lineage>
</organism>
<accession>A0AAV4VN40</accession>
<proteinExistence type="predicted"/>
<dbReference type="AlphaFoldDB" id="A0AAV4VN40"/>
<keyword evidence="2" id="KW-1185">Reference proteome</keyword>
<reference evidence="1 2" key="1">
    <citation type="submission" date="2021-06" db="EMBL/GenBank/DDBJ databases">
        <title>Caerostris extrusa draft genome.</title>
        <authorList>
            <person name="Kono N."/>
            <person name="Arakawa K."/>
        </authorList>
    </citation>
    <scope>NUCLEOTIDE SEQUENCE [LARGE SCALE GENOMIC DNA]</scope>
</reference>
<dbReference type="EMBL" id="BPLR01014850">
    <property type="protein sequence ID" value="GIY71747.1"/>
    <property type="molecule type" value="Genomic_DNA"/>
</dbReference>